<dbReference type="AlphaFoldDB" id="A0A225V4D7"/>
<evidence type="ECO:0000256" key="1">
    <source>
        <dbReference type="SAM" id="SignalP"/>
    </source>
</evidence>
<feature type="chain" id="PRO_5012352780" evidence="1">
    <location>
        <begin position="27"/>
        <end position="131"/>
    </location>
</feature>
<evidence type="ECO:0000313" key="3">
    <source>
        <dbReference type="Proteomes" id="UP000198211"/>
    </source>
</evidence>
<dbReference type="OrthoDB" id="107396at2759"/>
<sequence length="131" mass="14206">MPSLSTIASSLCLALLVFSSSEATTASKVVKTEPTKAETNLLYEALGDLSVYNPDIDNFVCAKVVQSVTKRANSSGTKYKFVVHGCLVRKEYVGRCLDYPYLECGNFNVFIASDTKTDSLAVTSVKLHPVN</sequence>
<evidence type="ECO:0000313" key="2">
    <source>
        <dbReference type="EMBL" id="OWZ00165.1"/>
    </source>
</evidence>
<keyword evidence="3" id="KW-1185">Reference proteome</keyword>
<proteinExistence type="predicted"/>
<feature type="signal peptide" evidence="1">
    <location>
        <begin position="1"/>
        <end position="26"/>
    </location>
</feature>
<protein>
    <submittedName>
        <fullName evidence="2">Uncharacterized protein</fullName>
    </submittedName>
</protein>
<gene>
    <name evidence="2" type="ORF">PHMEG_00028712</name>
</gene>
<reference evidence="3" key="1">
    <citation type="submission" date="2017-03" db="EMBL/GenBank/DDBJ databases">
        <title>Phytopthora megakarya and P. palmivora, two closely related causual agents of cacao black pod achieved similar genome size and gene model numbers by different mechanisms.</title>
        <authorList>
            <person name="Ali S."/>
            <person name="Shao J."/>
            <person name="Larry D.J."/>
            <person name="Kronmiller B."/>
            <person name="Shen D."/>
            <person name="Strem M.D."/>
            <person name="Melnick R.L."/>
            <person name="Guiltinan M.J."/>
            <person name="Tyler B.M."/>
            <person name="Meinhardt L.W."/>
            <person name="Bailey B.A."/>
        </authorList>
    </citation>
    <scope>NUCLEOTIDE SEQUENCE [LARGE SCALE GENOMIC DNA]</scope>
    <source>
        <strain evidence="3">zdho120</strain>
    </source>
</reference>
<name>A0A225V4D7_9STRA</name>
<accession>A0A225V4D7</accession>
<dbReference type="EMBL" id="NBNE01007842">
    <property type="protein sequence ID" value="OWZ00165.1"/>
    <property type="molecule type" value="Genomic_DNA"/>
</dbReference>
<organism evidence="2 3">
    <name type="scientific">Phytophthora megakarya</name>
    <dbReference type="NCBI Taxonomy" id="4795"/>
    <lineage>
        <taxon>Eukaryota</taxon>
        <taxon>Sar</taxon>
        <taxon>Stramenopiles</taxon>
        <taxon>Oomycota</taxon>
        <taxon>Peronosporomycetes</taxon>
        <taxon>Peronosporales</taxon>
        <taxon>Peronosporaceae</taxon>
        <taxon>Phytophthora</taxon>
    </lineage>
</organism>
<keyword evidence="1" id="KW-0732">Signal</keyword>
<dbReference type="Proteomes" id="UP000198211">
    <property type="component" value="Unassembled WGS sequence"/>
</dbReference>
<comment type="caution">
    <text evidence="2">The sequence shown here is derived from an EMBL/GenBank/DDBJ whole genome shotgun (WGS) entry which is preliminary data.</text>
</comment>